<sequence length="215" mass="22909">MNVPAKTAWRGDLLIGPGWARFVGRAGPAPSLACASTRIAVAMCSWIGVSCGDTAAPRRVPGVVVAPDADLAVDPVRLYAQVIFMDVRFEITHRIVTQRTNSVDAIGRERAGHWRRAIYSLARDDDVARVVRTLLPNQGSSGDESAASSEKETAEALREWDRAADVAAACRRGATLSSAVRGSGFTSMRQCQATFLRLFGLTPALLLGLAGQSEG</sequence>
<accession>A0A4R6Z1Z4</accession>
<protein>
    <submittedName>
        <fullName evidence="1">Uncharacterized protein</fullName>
    </submittedName>
</protein>
<keyword evidence="2" id="KW-1185">Reference proteome</keyword>
<organism evidence="1 2">
    <name type="scientific">Tahibacter aquaticus</name>
    <dbReference type="NCBI Taxonomy" id="520092"/>
    <lineage>
        <taxon>Bacteria</taxon>
        <taxon>Pseudomonadati</taxon>
        <taxon>Pseudomonadota</taxon>
        <taxon>Gammaproteobacteria</taxon>
        <taxon>Lysobacterales</taxon>
        <taxon>Rhodanobacteraceae</taxon>
        <taxon>Tahibacter</taxon>
    </lineage>
</organism>
<evidence type="ECO:0000313" key="1">
    <source>
        <dbReference type="EMBL" id="TDR45590.1"/>
    </source>
</evidence>
<dbReference type="Proteomes" id="UP000295293">
    <property type="component" value="Unassembled WGS sequence"/>
</dbReference>
<name>A0A4R6Z1Z4_9GAMM</name>
<dbReference type="AlphaFoldDB" id="A0A4R6Z1Z4"/>
<reference evidence="1 2" key="1">
    <citation type="submission" date="2019-03" db="EMBL/GenBank/DDBJ databases">
        <title>Genomic Encyclopedia of Type Strains, Phase IV (KMG-IV): sequencing the most valuable type-strain genomes for metagenomic binning, comparative biology and taxonomic classification.</title>
        <authorList>
            <person name="Goeker M."/>
        </authorList>
    </citation>
    <scope>NUCLEOTIDE SEQUENCE [LARGE SCALE GENOMIC DNA]</scope>
    <source>
        <strain evidence="1 2">DSM 21667</strain>
    </source>
</reference>
<evidence type="ECO:0000313" key="2">
    <source>
        <dbReference type="Proteomes" id="UP000295293"/>
    </source>
</evidence>
<dbReference type="EMBL" id="SNZH01000004">
    <property type="protein sequence ID" value="TDR45590.1"/>
    <property type="molecule type" value="Genomic_DNA"/>
</dbReference>
<proteinExistence type="predicted"/>
<dbReference type="RefSeq" id="WP_133817967.1">
    <property type="nucleotide sequence ID" value="NZ_SNZH01000004.1"/>
</dbReference>
<gene>
    <name evidence="1" type="ORF">DFR29_10418</name>
</gene>
<comment type="caution">
    <text evidence="1">The sequence shown here is derived from an EMBL/GenBank/DDBJ whole genome shotgun (WGS) entry which is preliminary data.</text>
</comment>